<reference evidence="2" key="1">
    <citation type="submission" date="2025-05" db="UniProtKB">
        <authorList>
            <consortium name="RefSeq"/>
        </authorList>
    </citation>
    <scope>NUCLEOTIDE SEQUENCE [LARGE SCALE GENOMIC DNA]</scope>
</reference>
<dbReference type="RefSeq" id="XP_050941211.1">
    <property type="nucleotide sequence ID" value="XM_051085254.1"/>
</dbReference>
<gene>
    <name evidence="3" type="primary">LOC127149502</name>
</gene>
<proteinExistence type="predicted"/>
<evidence type="ECO:0000313" key="3">
    <source>
        <dbReference type="RefSeq" id="XP_050941211.1"/>
    </source>
</evidence>
<accession>A0ABM3KTU6</accession>
<reference evidence="3" key="2">
    <citation type="submission" date="2025-08" db="UniProtKB">
        <authorList>
            <consortium name="RefSeq"/>
        </authorList>
    </citation>
    <scope>IDENTIFICATION</scope>
    <source>
        <tissue evidence="3">Stem</tissue>
    </source>
</reference>
<evidence type="ECO:0000313" key="2">
    <source>
        <dbReference type="Proteomes" id="UP001652600"/>
    </source>
</evidence>
<keyword evidence="2" id="KW-1185">Reference proteome</keyword>
<dbReference type="GeneID" id="127149502"/>
<evidence type="ECO:0000256" key="1">
    <source>
        <dbReference type="SAM" id="MobiDB-lite"/>
    </source>
</evidence>
<name>A0ABM3KTU6_CUCME</name>
<protein>
    <submittedName>
        <fullName evidence="3">Uncharacterized protein LOC127149502</fullName>
    </submittedName>
</protein>
<sequence length="104" mass="12053">MILKLNLQNNFNWKEIRMSSGKGRRYSFLAFFFFFILFISSEVTAARKLKMVQKNEQRSISISPRTGIRNKPVCGRSGRYTDCIPRNKPPSERCSPYVRGCSPP</sequence>
<dbReference type="Proteomes" id="UP001652600">
    <property type="component" value="Chromosome 1"/>
</dbReference>
<organism evidence="2 3">
    <name type="scientific">Cucumis melo</name>
    <name type="common">Muskmelon</name>
    <dbReference type="NCBI Taxonomy" id="3656"/>
    <lineage>
        <taxon>Eukaryota</taxon>
        <taxon>Viridiplantae</taxon>
        <taxon>Streptophyta</taxon>
        <taxon>Embryophyta</taxon>
        <taxon>Tracheophyta</taxon>
        <taxon>Spermatophyta</taxon>
        <taxon>Magnoliopsida</taxon>
        <taxon>eudicotyledons</taxon>
        <taxon>Gunneridae</taxon>
        <taxon>Pentapetalae</taxon>
        <taxon>rosids</taxon>
        <taxon>fabids</taxon>
        <taxon>Cucurbitales</taxon>
        <taxon>Cucurbitaceae</taxon>
        <taxon>Benincaseae</taxon>
        <taxon>Cucumis</taxon>
    </lineage>
</organism>
<feature type="region of interest" description="Disordered" evidence="1">
    <location>
        <begin position="85"/>
        <end position="104"/>
    </location>
</feature>